<organism evidence="2">
    <name type="scientific">marine sediment metagenome</name>
    <dbReference type="NCBI Taxonomy" id="412755"/>
    <lineage>
        <taxon>unclassified sequences</taxon>
        <taxon>metagenomes</taxon>
        <taxon>ecological metagenomes</taxon>
    </lineage>
</organism>
<evidence type="ECO:0000313" key="2">
    <source>
        <dbReference type="EMBL" id="KKK92652.1"/>
    </source>
</evidence>
<sequence>MSNGAGAGTSVAAVKVSTFQRIENRLNETIDMLRQMDTTASSIKDRLIGGTSPDEPGKDDRPESSVFAIRVNASLDFVQEIAKRVNVTLHELNEQT</sequence>
<evidence type="ECO:0000256" key="1">
    <source>
        <dbReference type="SAM" id="MobiDB-lite"/>
    </source>
</evidence>
<dbReference type="AlphaFoldDB" id="A0A0F8ZFS2"/>
<name>A0A0F8ZFS2_9ZZZZ</name>
<dbReference type="EMBL" id="LAZR01048122">
    <property type="protein sequence ID" value="KKK92652.1"/>
    <property type="molecule type" value="Genomic_DNA"/>
</dbReference>
<feature type="region of interest" description="Disordered" evidence="1">
    <location>
        <begin position="41"/>
        <end position="64"/>
    </location>
</feature>
<comment type="caution">
    <text evidence="2">The sequence shown here is derived from an EMBL/GenBank/DDBJ whole genome shotgun (WGS) entry which is preliminary data.</text>
</comment>
<reference evidence="2" key="1">
    <citation type="journal article" date="2015" name="Nature">
        <title>Complex archaea that bridge the gap between prokaryotes and eukaryotes.</title>
        <authorList>
            <person name="Spang A."/>
            <person name="Saw J.H."/>
            <person name="Jorgensen S.L."/>
            <person name="Zaremba-Niedzwiedzka K."/>
            <person name="Martijn J."/>
            <person name="Lind A.E."/>
            <person name="van Eijk R."/>
            <person name="Schleper C."/>
            <person name="Guy L."/>
            <person name="Ettema T.J."/>
        </authorList>
    </citation>
    <scope>NUCLEOTIDE SEQUENCE</scope>
</reference>
<gene>
    <name evidence="2" type="ORF">LCGC14_2700820</name>
</gene>
<proteinExistence type="predicted"/>
<protein>
    <submittedName>
        <fullName evidence="2">Uncharacterized protein</fullName>
    </submittedName>
</protein>
<accession>A0A0F8ZFS2</accession>